<comment type="similarity">
    <text evidence="1">Belongs to the short-chain dehydrogenases/reductases (SDR) family.</text>
</comment>
<dbReference type="NCBIfam" id="NF005309">
    <property type="entry name" value="PRK06841.1"/>
    <property type="match status" value="1"/>
</dbReference>
<dbReference type="GO" id="GO:0016616">
    <property type="term" value="F:oxidoreductase activity, acting on the CH-OH group of donors, NAD or NADP as acceptor"/>
    <property type="evidence" value="ECO:0007669"/>
    <property type="project" value="TreeGrafter"/>
</dbReference>
<dbReference type="InterPro" id="IPR002347">
    <property type="entry name" value="SDR_fam"/>
</dbReference>
<dbReference type="Pfam" id="PF13561">
    <property type="entry name" value="adh_short_C2"/>
    <property type="match status" value="1"/>
</dbReference>
<dbReference type="SMART" id="SM00822">
    <property type="entry name" value="PKS_KR"/>
    <property type="match status" value="1"/>
</dbReference>
<dbReference type="AlphaFoldDB" id="A0A2U9PS71"/>
<evidence type="ECO:0000313" key="5">
    <source>
        <dbReference type="Proteomes" id="UP000011200"/>
    </source>
</evidence>
<evidence type="ECO:0000313" key="4">
    <source>
        <dbReference type="EMBL" id="AWT54584.1"/>
    </source>
</evidence>
<protein>
    <submittedName>
        <fullName evidence="4">Short chain dehydrogenase</fullName>
    </submittedName>
</protein>
<evidence type="ECO:0000256" key="2">
    <source>
        <dbReference type="ARBA" id="ARBA00023002"/>
    </source>
</evidence>
<dbReference type="PRINTS" id="PR00081">
    <property type="entry name" value="GDHRDH"/>
</dbReference>
<dbReference type="CDD" id="cd05233">
    <property type="entry name" value="SDR_c"/>
    <property type="match status" value="1"/>
</dbReference>
<dbReference type="NCBIfam" id="NF005559">
    <property type="entry name" value="PRK07231.1"/>
    <property type="match status" value="1"/>
</dbReference>
<sequence length="260" mass="26333">MTQAQELSVDFDFRLDGKVALVTGAASGIGAAIASAYATKGARIAAVDLNAEGAEALAAQLGGDRGAHRGFACDVADAASVQAAADAVAAEFGRIDILVNSAGVARLAPAEELSLQDWDSTLAINLSGTFLMCQAVGKRMLEAGGGAIVNMASQAATVALDQHVAYCASKFGVVGVSKVLAAEWGGRGVRVNTISPTVVLTELGHKAWDGPRGDALKKLIPTGRFAYPDEIAAAAVFLASDAAAMINGADLVIDGGYTIK</sequence>
<dbReference type="RefSeq" id="WP_011729199.1">
    <property type="nucleotide sequence ID" value="NZ_CP027541.1"/>
</dbReference>
<keyword evidence="2" id="KW-0560">Oxidoreductase</keyword>
<dbReference type="GeneID" id="93458363"/>
<accession>A0A2U9PS71</accession>
<dbReference type="EMBL" id="CP027541">
    <property type="protein sequence ID" value="AWT54584.1"/>
    <property type="molecule type" value="Genomic_DNA"/>
</dbReference>
<dbReference type="PROSITE" id="PS00061">
    <property type="entry name" value="ADH_SHORT"/>
    <property type="match status" value="1"/>
</dbReference>
<dbReference type="Proteomes" id="UP000011200">
    <property type="component" value="Chromosome"/>
</dbReference>
<reference evidence="5" key="2">
    <citation type="submission" date="2018-03" db="EMBL/GenBank/DDBJ databases">
        <authorList>
            <person name="Derbyshire K."/>
            <person name="Gray T.A."/>
            <person name="Champion M."/>
        </authorList>
    </citation>
    <scope>NUCLEOTIDE SEQUENCE [LARGE SCALE GENOMIC DNA]</scope>
    <source>
        <strain evidence="5">MKD8</strain>
    </source>
</reference>
<dbReference type="SMR" id="A0A2U9PS71"/>
<dbReference type="PRINTS" id="PR00080">
    <property type="entry name" value="SDRFAMILY"/>
</dbReference>
<dbReference type="NCBIfam" id="NF009466">
    <property type="entry name" value="PRK12826.1-2"/>
    <property type="match status" value="1"/>
</dbReference>
<gene>
    <name evidence="4" type="ORF">D806_036130</name>
</gene>
<evidence type="ECO:0000259" key="3">
    <source>
        <dbReference type="SMART" id="SM00822"/>
    </source>
</evidence>
<proteinExistence type="inferred from homology"/>
<organism evidence="4 5">
    <name type="scientific">Mycolicibacterium smegmatis (strain MKD8)</name>
    <name type="common">Mycobacterium smegmatis</name>
    <dbReference type="NCBI Taxonomy" id="1214915"/>
    <lineage>
        <taxon>Bacteria</taxon>
        <taxon>Bacillati</taxon>
        <taxon>Actinomycetota</taxon>
        <taxon>Actinomycetes</taxon>
        <taxon>Mycobacteriales</taxon>
        <taxon>Mycobacteriaceae</taxon>
        <taxon>Mycolicibacterium</taxon>
    </lineage>
</organism>
<dbReference type="InterPro" id="IPR020904">
    <property type="entry name" value="Sc_DH/Rdtase_CS"/>
</dbReference>
<dbReference type="Gene3D" id="3.40.50.720">
    <property type="entry name" value="NAD(P)-binding Rossmann-like Domain"/>
    <property type="match status" value="1"/>
</dbReference>
<dbReference type="PANTHER" id="PTHR42760:SF115">
    <property type="entry name" value="3-OXOACYL-[ACYL-CARRIER-PROTEIN] REDUCTASE FABG"/>
    <property type="match status" value="1"/>
</dbReference>
<dbReference type="SUPFAM" id="SSF51735">
    <property type="entry name" value="NAD(P)-binding Rossmann-fold domains"/>
    <property type="match status" value="1"/>
</dbReference>
<name>A0A2U9PS71_MYCSE</name>
<dbReference type="FunFam" id="3.40.50.720:FF:000084">
    <property type="entry name" value="Short-chain dehydrogenase reductase"/>
    <property type="match status" value="1"/>
</dbReference>
<dbReference type="PANTHER" id="PTHR42760">
    <property type="entry name" value="SHORT-CHAIN DEHYDROGENASES/REDUCTASES FAMILY MEMBER"/>
    <property type="match status" value="1"/>
</dbReference>
<feature type="domain" description="Ketoreductase" evidence="3">
    <location>
        <begin position="18"/>
        <end position="211"/>
    </location>
</feature>
<evidence type="ECO:0000256" key="1">
    <source>
        <dbReference type="ARBA" id="ARBA00006484"/>
    </source>
</evidence>
<dbReference type="InterPro" id="IPR057326">
    <property type="entry name" value="KR_dom"/>
</dbReference>
<reference evidence="4 5" key="1">
    <citation type="journal article" date="2013" name="Genome Announc.">
        <title>Draft genome sequence of MKD8, a conjugal recipient Mycobacterium smegmatis strain.</title>
        <authorList>
            <person name="Gray T.A."/>
            <person name="Palumbo M.J."/>
            <person name="Derbyshire K.M."/>
        </authorList>
    </citation>
    <scope>NUCLEOTIDE SEQUENCE [LARGE SCALE GENOMIC DNA]</scope>
    <source>
        <strain evidence="4 5">MKD8</strain>
    </source>
</reference>
<dbReference type="InterPro" id="IPR036291">
    <property type="entry name" value="NAD(P)-bd_dom_sf"/>
</dbReference>